<dbReference type="InterPro" id="IPR000361">
    <property type="entry name" value="ATAP_core_dom"/>
</dbReference>
<dbReference type="PROSITE" id="PS01152">
    <property type="entry name" value="HESB"/>
    <property type="match status" value="1"/>
</dbReference>
<gene>
    <name evidence="2" type="ORF">ESA94_00110</name>
</gene>
<dbReference type="InterPro" id="IPR031108">
    <property type="entry name" value="IscA_plant_cyanobact"/>
</dbReference>
<dbReference type="EMBL" id="SDHW01000001">
    <property type="protein sequence ID" value="RXK61459.1"/>
    <property type="molecule type" value="Genomic_DNA"/>
</dbReference>
<dbReference type="Proteomes" id="UP000290204">
    <property type="component" value="Unassembled WGS sequence"/>
</dbReference>
<dbReference type="PANTHER" id="PTHR47265">
    <property type="entry name" value="IRON-SULFUR ASSEMBLY PROTEIN ISCA, CHLOROPLASTIC"/>
    <property type="match status" value="1"/>
</dbReference>
<proteinExistence type="predicted"/>
<dbReference type="NCBIfam" id="TIGR00049">
    <property type="entry name" value="iron-sulfur cluster assembly accessory protein"/>
    <property type="match status" value="1"/>
</dbReference>
<dbReference type="PANTHER" id="PTHR47265:SF1">
    <property type="entry name" value="IRON-SULFUR ASSEMBLY PROTEIN ISCA, CHLOROPLASTIC"/>
    <property type="match status" value="1"/>
</dbReference>
<organism evidence="2 3">
    <name type="scientific">Lacibacter luteus</name>
    <dbReference type="NCBI Taxonomy" id="2508719"/>
    <lineage>
        <taxon>Bacteria</taxon>
        <taxon>Pseudomonadati</taxon>
        <taxon>Bacteroidota</taxon>
        <taxon>Chitinophagia</taxon>
        <taxon>Chitinophagales</taxon>
        <taxon>Chitinophagaceae</taxon>
        <taxon>Lacibacter</taxon>
    </lineage>
</organism>
<evidence type="ECO:0000313" key="3">
    <source>
        <dbReference type="Proteomes" id="UP000290204"/>
    </source>
</evidence>
<evidence type="ECO:0000313" key="2">
    <source>
        <dbReference type="EMBL" id="RXK61459.1"/>
    </source>
</evidence>
<dbReference type="InterPro" id="IPR035903">
    <property type="entry name" value="HesB-like_dom_sf"/>
</dbReference>
<dbReference type="Pfam" id="PF01521">
    <property type="entry name" value="Fe-S_biosyn"/>
    <property type="match status" value="1"/>
</dbReference>
<dbReference type="AlphaFoldDB" id="A0A4Q1CLJ7"/>
<comment type="caution">
    <text evidence="2">The sequence shown here is derived from an EMBL/GenBank/DDBJ whole genome shotgun (WGS) entry which is preliminary data.</text>
</comment>
<evidence type="ECO:0000259" key="1">
    <source>
        <dbReference type="Pfam" id="PF01521"/>
    </source>
</evidence>
<protein>
    <submittedName>
        <fullName evidence="2">Iron-sulfur cluster assembly accessory protein</fullName>
    </submittedName>
</protein>
<feature type="domain" description="Core" evidence="1">
    <location>
        <begin position="9"/>
        <end position="107"/>
    </location>
</feature>
<accession>A0A4Q1CLJ7</accession>
<dbReference type="GO" id="GO:0016226">
    <property type="term" value="P:iron-sulfur cluster assembly"/>
    <property type="evidence" value="ECO:0007669"/>
    <property type="project" value="InterPro"/>
</dbReference>
<dbReference type="RefSeq" id="WP_129128832.1">
    <property type="nucleotide sequence ID" value="NZ_SDHW01000001.1"/>
</dbReference>
<reference evidence="2 3" key="1">
    <citation type="submission" date="2019-01" db="EMBL/GenBank/DDBJ databases">
        <title>Lacibacter sp. strain TTM-7.</title>
        <authorList>
            <person name="Chen W.-M."/>
        </authorList>
    </citation>
    <scope>NUCLEOTIDE SEQUENCE [LARGE SCALE GENOMIC DNA]</scope>
    <source>
        <strain evidence="2 3">TTM-7</strain>
    </source>
</reference>
<dbReference type="SUPFAM" id="SSF89360">
    <property type="entry name" value="HesB-like domain"/>
    <property type="match status" value="1"/>
</dbReference>
<name>A0A4Q1CLJ7_9BACT</name>
<dbReference type="Gene3D" id="2.60.300.12">
    <property type="entry name" value="HesB-like domain"/>
    <property type="match status" value="1"/>
</dbReference>
<keyword evidence="3" id="KW-1185">Reference proteome</keyword>
<sequence length="112" mass="12295">METVSQAPVTFTTSAIEELQRLYAQQAEGKFLRVGVKGGGCSGLSYVLEFDEKKENDELYVIEGISCVMEKSHGMYLFGMEINWDNGLNNRGFTFTNPNASKTCGCGTSFAV</sequence>
<dbReference type="GO" id="GO:0051537">
    <property type="term" value="F:2 iron, 2 sulfur cluster binding"/>
    <property type="evidence" value="ECO:0007669"/>
    <property type="project" value="UniProtKB-ARBA"/>
</dbReference>
<dbReference type="InterPro" id="IPR016092">
    <property type="entry name" value="ATAP"/>
</dbReference>
<dbReference type="InterPro" id="IPR017870">
    <property type="entry name" value="FeS_cluster_insertion_CS"/>
</dbReference>
<dbReference type="OrthoDB" id="9801228at2"/>